<dbReference type="RefSeq" id="WP_014488564.1">
    <property type="nucleotide sequence ID" value="NC_017243.1"/>
</dbReference>
<name>G0ELH3_BRAIP</name>
<dbReference type="Gene3D" id="2.40.10.410">
    <property type="entry name" value="FlgT, C-terminal domain"/>
    <property type="match status" value="1"/>
</dbReference>
<dbReference type="EMBL" id="CP002874">
    <property type="protein sequence ID" value="AEM22749.1"/>
    <property type="molecule type" value="Genomic_DNA"/>
</dbReference>
<sequence>MLFIKNKFILLIAILLFSINAYSITITILPFESVDETWVEEYKADDGVVRVLEDSLVNTKMVNVTDYDLLISYFSSYDIVASYKTMQTNLQLASDFIKETFNSDYIITGEILNFNLKKGGKDTANVEFKVNLININTLRTVKSFTDTGTYTLPNNSPVYSAEDALFTETALGAASAIALNKIANKITEYLGNPPLTGIVTRIENNKLYINLGKNNNIKVGDEFNIYKVDKVLKLPTPENNPTNNISNIPKIPVNNNNTEKGYISVRSNQEGDVWYTSEMLYKYRFYKNEEKLVASAKVIEIYDYYAILEYKLDAKIEPMMIVKIKN</sequence>
<reference evidence="1 2" key="1">
    <citation type="journal article" date="2011" name="BMC Genomics">
        <title>Complete genome sequence of Brachyspira intermedia reveals unique genomic features in Brachyspira species and phage-mediated horizontal gene transfer.</title>
        <authorList>
            <person name="Hafstrom T."/>
            <person name="Jansson D.S."/>
            <person name="Segerman B."/>
        </authorList>
    </citation>
    <scope>NUCLEOTIDE SEQUENCE [LARGE SCALE GENOMIC DNA]</scope>
    <source>
        <strain evidence="2">ATCC 51140 / PWS/A</strain>
    </source>
</reference>
<evidence type="ECO:0000313" key="1">
    <source>
        <dbReference type="EMBL" id="AEM22749.1"/>
    </source>
</evidence>
<dbReference type="InterPro" id="IPR038165">
    <property type="entry name" value="FlgT_C_sf"/>
</dbReference>
<evidence type="ECO:0000313" key="2">
    <source>
        <dbReference type="Proteomes" id="UP000008522"/>
    </source>
</evidence>
<dbReference type="AlphaFoldDB" id="G0ELH3"/>
<dbReference type="Proteomes" id="UP000008522">
    <property type="component" value="Chromosome"/>
</dbReference>
<dbReference type="KEGG" id="bip:Bint_2138"/>
<organism evidence="1 2">
    <name type="scientific">Brachyspira intermedia (strain ATCC 51140 / PWS/A)</name>
    <name type="common">Serpulina intermedia</name>
    <dbReference type="NCBI Taxonomy" id="1045858"/>
    <lineage>
        <taxon>Bacteria</taxon>
        <taxon>Pseudomonadati</taxon>
        <taxon>Spirochaetota</taxon>
        <taxon>Spirochaetia</taxon>
        <taxon>Brachyspirales</taxon>
        <taxon>Brachyspiraceae</taxon>
        <taxon>Brachyspira</taxon>
    </lineage>
</organism>
<keyword evidence="2" id="KW-1185">Reference proteome</keyword>
<dbReference type="HOGENOM" id="CLU_728957_0_0_12"/>
<dbReference type="PATRIC" id="fig|1045858.4.peg.2141"/>
<dbReference type="GeneID" id="44970650"/>
<proteinExistence type="predicted"/>
<dbReference type="OrthoDB" id="306324at2"/>
<protein>
    <submittedName>
        <fullName evidence="1">Uncharacterized protein</fullName>
    </submittedName>
</protein>
<accession>G0ELH3</accession>
<gene>
    <name evidence="1" type="ordered locus">Bint_2138</name>
</gene>